<accession>A0A9X6GFU5</accession>
<dbReference type="AlphaFoldDB" id="A0A9X6GFU5"/>
<reference evidence="1 2" key="1">
    <citation type="submission" date="2017-01" db="EMBL/GenBank/DDBJ databases">
        <title>Bacillus cereus isolates.</title>
        <authorList>
            <person name="Beno S.M."/>
        </authorList>
    </citation>
    <scope>NUCLEOTIDE SEQUENCE [LARGE SCALE GENOMIC DNA]</scope>
    <source>
        <strain evidence="1 2">FSL K6-1030</strain>
    </source>
</reference>
<sequence>MVDFYVLREGTNLNFYEKICNLIEDRDDLNFTEVASKMGVSKQYLQKFKNQGIISFPNLLKLASIVSTSNKTAAMFLQEWCLELDSTEAIKHSFEYAALIRDKVLLNKLLEKHKKESGTVGEYVNIYGVLYKYMNDEISGTEIIKYLKKYNRPTDNMLNILIDIMKCYDYYHQKKFNTMFDLVDEVEKELDLIEESDRKIFLKECYMYRLAEVFSPLNLQRKNLESARYYANVLIEASLCTKTVSDGLYLLGMSFLVDDEERCLRYLQESYDLAKQVNDKAIEVAARFNLDVVKIYLHINLPEDSDSRLIRYQMNPISEDSRAGLEEILRENGEKDFLKYFLAVTDAQPGGLCVCFKEFLAQSNYFFVSLVAKEIKKRGDNSLLVQQMIDYNMDRGVDENEKISFSTLHLFNVSGEHCFV</sequence>
<organism evidence="1 2">
    <name type="scientific">Bacillus cereus</name>
    <dbReference type="NCBI Taxonomy" id="1396"/>
    <lineage>
        <taxon>Bacteria</taxon>
        <taxon>Bacillati</taxon>
        <taxon>Bacillota</taxon>
        <taxon>Bacilli</taxon>
        <taxon>Bacillales</taxon>
        <taxon>Bacillaceae</taxon>
        <taxon>Bacillus</taxon>
        <taxon>Bacillus cereus group</taxon>
    </lineage>
</organism>
<dbReference type="InterPro" id="IPR047705">
    <property type="entry name" value="AimR-like"/>
</dbReference>
<dbReference type="EMBL" id="MUAU01000029">
    <property type="protein sequence ID" value="OOR74849.1"/>
    <property type="molecule type" value="Genomic_DNA"/>
</dbReference>
<name>A0A9X6GFU5_BACCE</name>
<dbReference type="CDD" id="cd00093">
    <property type="entry name" value="HTH_XRE"/>
    <property type="match status" value="1"/>
</dbReference>
<dbReference type="Pfam" id="PF22871">
    <property type="entry name" value="AimR"/>
    <property type="match status" value="1"/>
</dbReference>
<dbReference type="InterPro" id="IPR001387">
    <property type="entry name" value="Cro/C1-type_HTH"/>
</dbReference>
<evidence type="ECO:0000313" key="2">
    <source>
        <dbReference type="Proteomes" id="UP000190641"/>
    </source>
</evidence>
<dbReference type="Gene3D" id="1.25.40.10">
    <property type="entry name" value="Tetratricopeptide repeat domain"/>
    <property type="match status" value="1"/>
</dbReference>
<evidence type="ECO:0000313" key="1">
    <source>
        <dbReference type="EMBL" id="OOR74849.1"/>
    </source>
</evidence>
<protein>
    <submittedName>
        <fullName evidence="1">Transcriptional regulator</fullName>
    </submittedName>
</protein>
<proteinExistence type="predicted"/>
<gene>
    <name evidence="1" type="ORF">BLX06_11995</name>
</gene>
<dbReference type="NCBIfam" id="NF038310">
    <property type="entry name" value="lysogeny_AimR"/>
    <property type="match status" value="1"/>
</dbReference>
<dbReference type="Proteomes" id="UP000190641">
    <property type="component" value="Unassembled WGS sequence"/>
</dbReference>
<comment type="caution">
    <text evidence="1">The sequence shown here is derived from an EMBL/GenBank/DDBJ whole genome shotgun (WGS) entry which is preliminary data.</text>
</comment>
<dbReference type="InterPro" id="IPR011990">
    <property type="entry name" value="TPR-like_helical_dom_sf"/>
</dbReference>